<dbReference type="Pfam" id="PF00108">
    <property type="entry name" value="Thiolase_N"/>
    <property type="match status" value="1"/>
</dbReference>
<dbReference type="eggNOG" id="KOG1392">
    <property type="taxonomic scope" value="Eukaryota"/>
</dbReference>
<keyword evidence="5" id="KW-0012">Acyltransferase</keyword>
<comment type="similarity">
    <text evidence="1">Belongs to the thiolase-like superfamily. Thiolase family.</text>
</comment>
<dbReference type="EMBL" id="GL832990">
    <property type="protein sequence ID" value="EGD80032.1"/>
    <property type="molecule type" value="Genomic_DNA"/>
</dbReference>
<gene>
    <name evidence="7" type="ORF">PTSG_13021</name>
</gene>
<dbReference type="PANTHER" id="PTHR18919">
    <property type="entry name" value="ACETYL-COA C-ACYLTRANSFERASE"/>
    <property type="match status" value="1"/>
</dbReference>
<dbReference type="AlphaFoldDB" id="F2UQX7"/>
<dbReference type="STRING" id="946362.F2UQX7"/>
<sequence length="112" mass="12099">MLSQRAAATTSAVLPRLTAASARVNTHGQRRTASLKAAGPRVALIEGVRTPFLMSGTDYNDMQCHDLSREALKALLKRTAIDKSLIDYVCVGNVLQEVRTSNVAREVSAHHA</sequence>
<accession>F2UQX7</accession>
<evidence type="ECO:0000256" key="5">
    <source>
        <dbReference type="ARBA" id="ARBA00023315"/>
    </source>
</evidence>
<dbReference type="KEGG" id="sre:PTSG_13021"/>
<keyword evidence="4" id="KW-0443">Lipid metabolism</keyword>
<keyword evidence="8" id="KW-1185">Reference proteome</keyword>
<organism evidence="8">
    <name type="scientific">Salpingoeca rosetta (strain ATCC 50818 / BSB-021)</name>
    <dbReference type="NCBI Taxonomy" id="946362"/>
    <lineage>
        <taxon>Eukaryota</taxon>
        <taxon>Choanoflagellata</taxon>
        <taxon>Craspedida</taxon>
        <taxon>Salpingoecidae</taxon>
        <taxon>Salpingoeca</taxon>
    </lineage>
</organism>
<keyword evidence="2" id="KW-0808">Transferase</keyword>
<dbReference type="InterPro" id="IPR020616">
    <property type="entry name" value="Thiolase_N"/>
</dbReference>
<dbReference type="OrthoDB" id="5404651at2759"/>
<proteinExistence type="inferred from homology"/>
<evidence type="ECO:0000259" key="6">
    <source>
        <dbReference type="Pfam" id="PF00108"/>
    </source>
</evidence>
<dbReference type="InParanoid" id="F2UQX7"/>
<keyword evidence="3" id="KW-0276">Fatty acid metabolism</keyword>
<dbReference type="GO" id="GO:0005739">
    <property type="term" value="C:mitochondrion"/>
    <property type="evidence" value="ECO:0007669"/>
    <property type="project" value="TreeGrafter"/>
</dbReference>
<reference evidence="7" key="1">
    <citation type="submission" date="2009-08" db="EMBL/GenBank/DDBJ databases">
        <title>Annotation of Salpingoeca rosetta.</title>
        <authorList>
            <consortium name="The Broad Institute Genome Sequencing Platform"/>
            <person name="Russ C."/>
            <person name="Cuomo C."/>
            <person name="Burger G."/>
            <person name="Gray M.W."/>
            <person name="Holland P.W.H."/>
            <person name="King N."/>
            <person name="Lang F.B.F."/>
            <person name="Roger A.J."/>
            <person name="Ruiz-Trillo I."/>
            <person name="Young S.K."/>
            <person name="Zeng Q."/>
            <person name="Gargeya S."/>
            <person name="Alvarado L."/>
            <person name="Berlin A."/>
            <person name="Chapman S.B."/>
            <person name="Chen Z."/>
            <person name="Freedman E."/>
            <person name="Gellesch M."/>
            <person name="Goldberg J."/>
            <person name="Griggs A."/>
            <person name="Gujja S."/>
            <person name="Heilman E."/>
            <person name="Heiman D."/>
            <person name="Howarth C."/>
            <person name="Mehta T."/>
            <person name="Neiman D."/>
            <person name="Pearson M."/>
            <person name="Roberts A."/>
            <person name="Saif S."/>
            <person name="Shea T."/>
            <person name="Shenoy N."/>
            <person name="Sisk P."/>
            <person name="Stolte C."/>
            <person name="Sykes S."/>
            <person name="White J."/>
            <person name="Yandava C."/>
            <person name="Haas B."/>
            <person name="Nusbaum C."/>
            <person name="Birren B."/>
        </authorList>
    </citation>
    <scope>NUCLEOTIDE SEQUENCE [LARGE SCALE GENOMIC DNA]</scope>
    <source>
        <strain evidence="7">ATCC 50818</strain>
    </source>
</reference>
<protein>
    <recommendedName>
        <fullName evidence="6">Thiolase N-terminal domain-containing protein</fullName>
    </recommendedName>
</protein>
<dbReference type="GeneID" id="16068885"/>
<evidence type="ECO:0000256" key="2">
    <source>
        <dbReference type="ARBA" id="ARBA00022679"/>
    </source>
</evidence>
<evidence type="ECO:0000256" key="4">
    <source>
        <dbReference type="ARBA" id="ARBA00023098"/>
    </source>
</evidence>
<dbReference type="Proteomes" id="UP000007799">
    <property type="component" value="Unassembled WGS sequence"/>
</dbReference>
<dbReference type="GO" id="GO:0006635">
    <property type="term" value="P:fatty acid beta-oxidation"/>
    <property type="evidence" value="ECO:0007669"/>
    <property type="project" value="TreeGrafter"/>
</dbReference>
<name>F2UQX7_SALR5</name>
<evidence type="ECO:0000313" key="8">
    <source>
        <dbReference type="Proteomes" id="UP000007799"/>
    </source>
</evidence>
<dbReference type="SUPFAM" id="SSF53901">
    <property type="entry name" value="Thiolase-like"/>
    <property type="match status" value="1"/>
</dbReference>
<dbReference type="Gene3D" id="3.40.47.10">
    <property type="match status" value="1"/>
</dbReference>
<evidence type="ECO:0000256" key="3">
    <source>
        <dbReference type="ARBA" id="ARBA00022832"/>
    </source>
</evidence>
<evidence type="ECO:0000313" key="7">
    <source>
        <dbReference type="EMBL" id="EGD80032.1"/>
    </source>
</evidence>
<dbReference type="GO" id="GO:0016747">
    <property type="term" value="F:acyltransferase activity, transferring groups other than amino-acyl groups"/>
    <property type="evidence" value="ECO:0007669"/>
    <property type="project" value="InterPro"/>
</dbReference>
<feature type="domain" description="Thiolase N-terminal" evidence="6">
    <location>
        <begin position="42"/>
        <end position="108"/>
    </location>
</feature>
<evidence type="ECO:0000256" key="1">
    <source>
        <dbReference type="ARBA" id="ARBA00010982"/>
    </source>
</evidence>
<dbReference type="RefSeq" id="XP_004988357.1">
    <property type="nucleotide sequence ID" value="XM_004988300.1"/>
</dbReference>
<dbReference type="PANTHER" id="PTHR18919:SF153">
    <property type="entry name" value="TRIFUNCTIONAL ENZYME SUBUNIT BETA, MITOCHONDRIAL"/>
    <property type="match status" value="1"/>
</dbReference>
<dbReference type="InterPro" id="IPR016039">
    <property type="entry name" value="Thiolase-like"/>
</dbReference>